<dbReference type="SUPFAM" id="SSF53383">
    <property type="entry name" value="PLP-dependent transferases"/>
    <property type="match status" value="1"/>
</dbReference>
<keyword evidence="6" id="KW-0486">Methionine biosynthesis</keyword>
<proteinExistence type="inferred from homology"/>
<dbReference type="PIRSF" id="PIRSF001434">
    <property type="entry name" value="CGS"/>
    <property type="match status" value="1"/>
</dbReference>
<evidence type="ECO:0000256" key="4">
    <source>
        <dbReference type="ARBA" id="ARBA00022605"/>
    </source>
</evidence>
<evidence type="ECO:0000313" key="15">
    <source>
        <dbReference type="Proteomes" id="UP000595349"/>
    </source>
</evidence>
<dbReference type="InterPro" id="IPR015421">
    <property type="entry name" value="PyrdxlP-dep_Trfase_major"/>
</dbReference>
<dbReference type="AlphaFoldDB" id="A0A7T7CEL9"/>
<accession>A0A7T7CEL9</accession>
<dbReference type="Proteomes" id="UP000595349">
    <property type="component" value="Chromosome"/>
</dbReference>
<evidence type="ECO:0000313" key="14">
    <source>
        <dbReference type="EMBL" id="QQK79204.1"/>
    </source>
</evidence>
<feature type="modified residue" description="N6-(pyridoxal phosphate)lysine" evidence="12">
    <location>
        <position position="204"/>
    </location>
</feature>
<evidence type="ECO:0000256" key="1">
    <source>
        <dbReference type="ARBA" id="ARBA00001933"/>
    </source>
</evidence>
<dbReference type="EMBL" id="CP054706">
    <property type="protein sequence ID" value="QQK79204.1"/>
    <property type="molecule type" value="Genomic_DNA"/>
</dbReference>
<dbReference type="PROSITE" id="PS00868">
    <property type="entry name" value="CYS_MET_METAB_PP"/>
    <property type="match status" value="1"/>
</dbReference>
<dbReference type="PANTHER" id="PTHR11808">
    <property type="entry name" value="TRANS-SULFURATION ENZYME FAMILY MEMBER"/>
    <property type="match status" value="1"/>
</dbReference>
<dbReference type="InterPro" id="IPR000277">
    <property type="entry name" value="Cys/Met-Metab_PyrdxlP-dep_enz"/>
</dbReference>
<evidence type="ECO:0000256" key="3">
    <source>
        <dbReference type="ARBA" id="ARBA00012224"/>
    </source>
</evidence>
<name>A0A7T7CEL9_9BACI</name>
<organism evidence="14 15">
    <name type="scientific">Salicibibacter cibi</name>
    <dbReference type="NCBI Taxonomy" id="2743001"/>
    <lineage>
        <taxon>Bacteria</taxon>
        <taxon>Bacillati</taxon>
        <taxon>Bacillota</taxon>
        <taxon>Bacilli</taxon>
        <taxon>Bacillales</taxon>
        <taxon>Bacillaceae</taxon>
        <taxon>Salicibibacter</taxon>
    </lineage>
</organism>
<reference evidence="14 15" key="1">
    <citation type="submission" date="2020-06" db="EMBL/GenBank/DDBJ databases">
        <title>Genomic analysis of Salicibibacter sp. NKC21-4.</title>
        <authorList>
            <person name="Oh Y.J."/>
        </authorList>
    </citation>
    <scope>NUCLEOTIDE SEQUENCE [LARGE SCALE GENOMIC DNA]</scope>
    <source>
        <strain evidence="14 15">NKC21-4</strain>
    </source>
</reference>
<dbReference type="GO" id="GO:0030170">
    <property type="term" value="F:pyridoxal phosphate binding"/>
    <property type="evidence" value="ECO:0007669"/>
    <property type="project" value="InterPro"/>
</dbReference>
<evidence type="ECO:0000256" key="9">
    <source>
        <dbReference type="ARBA" id="ARBA00047199"/>
    </source>
</evidence>
<evidence type="ECO:0000256" key="6">
    <source>
        <dbReference type="ARBA" id="ARBA00023167"/>
    </source>
</evidence>
<gene>
    <name evidence="14" type="ORF">HUG20_04400</name>
</gene>
<dbReference type="Pfam" id="PF01053">
    <property type="entry name" value="Cys_Met_Meta_PP"/>
    <property type="match status" value="1"/>
</dbReference>
<dbReference type="FunFam" id="3.40.640.10:FF:000046">
    <property type="entry name" value="Cystathionine gamma-lyase"/>
    <property type="match status" value="1"/>
</dbReference>
<evidence type="ECO:0000256" key="5">
    <source>
        <dbReference type="ARBA" id="ARBA00022898"/>
    </source>
</evidence>
<dbReference type="Gene3D" id="3.90.1150.10">
    <property type="entry name" value="Aspartate Aminotransferase, domain 1"/>
    <property type="match status" value="1"/>
</dbReference>
<comment type="catalytic activity">
    <reaction evidence="10">
        <text>L-homocysteine + H2O = 2-oxobutanoate + hydrogen sulfide + NH4(+) + H(+)</text>
        <dbReference type="Rhea" id="RHEA:14501"/>
        <dbReference type="ChEBI" id="CHEBI:15377"/>
        <dbReference type="ChEBI" id="CHEBI:15378"/>
        <dbReference type="ChEBI" id="CHEBI:16763"/>
        <dbReference type="ChEBI" id="CHEBI:28938"/>
        <dbReference type="ChEBI" id="CHEBI:29919"/>
        <dbReference type="ChEBI" id="CHEBI:58199"/>
        <dbReference type="EC" id="4.4.1.2"/>
    </reaction>
    <physiologicalReaction direction="left-to-right" evidence="10">
        <dbReference type="Rhea" id="RHEA:14502"/>
    </physiologicalReaction>
</comment>
<dbReference type="InterPro" id="IPR015422">
    <property type="entry name" value="PyrdxlP-dep_Trfase_small"/>
</dbReference>
<dbReference type="InterPro" id="IPR054542">
    <property type="entry name" value="Cys_met_metab_PP"/>
</dbReference>
<evidence type="ECO:0000256" key="8">
    <source>
        <dbReference type="ARBA" id="ARBA00047175"/>
    </source>
</evidence>
<dbReference type="GO" id="GO:0016740">
    <property type="term" value="F:transferase activity"/>
    <property type="evidence" value="ECO:0007669"/>
    <property type="project" value="UniProtKB-KW"/>
</dbReference>
<evidence type="ECO:0000256" key="2">
    <source>
        <dbReference type="ARBA" id="ARBA00009077"/>
    </source>
</evidence>
<evidence type="ECO:0000256" key="12">
    <source>
        <dbReference type="PIRSR" id="PIRSR001434-2"/>
    </source>
</evidence>
<dbReference type="EC" id="4.4.1.2" evidence="8"/>
<keyword evidence="15" id="KW-1185">Reference proteome</keyword>
<keyword evidence="5 12" id="KW-0663">Pyridoxal phosphate</keyword>
<dbReference type="KEGG" id="scib:HUG20_04400"/>
<dbReference type="Gene3D" id="3.40.640.10">
    <property type="entry name" value="Type I PLP-dependent aspartate aminotransferase-like (Major domain)"/>
    <property type="match status" value="1"/>
</dbReference>
<dbReference type="GO" id="GO:0009086">
    <property type="term" value="P:methionine biosynthetic process"/>
    <property type="evidence" value="ECO:0007669"/>
    <property type="project" value="UniProtKB-KW"/>
</dbReference>
<dbReference type="GO" id="GO:0047982">
    <property type="term" value="F:homocysteine desulfhydrase activity"/>
    <property type="evidence" value="ECO:0007669"/>
    <property type="project" value="UniProtKB-EC"/>
</dbReference>
<comment type="cofactor">
    <cofactor evidence="1 13">
        <name>pyridoxal 5'-phosphate</name>
        <dbReference type="ChEBI" id="CHEBI:597326"/>
    </cofactor>
</comment>
<dbReference type="RefSeq" id="WP_200088459.1">
    <property type="nucleotide sequence ID" value="NZ_CP054706.1"/>
</dbReference>
<evidence type="ECO:0000256" key="13">
    <source>
        <dbReference type="RuleBase" id="RU362118"/>
    </source>
</evidence>
<dbReference type="PANTHER" id="PTHR11808:SF50">
    <property type="entry name" value="CYSTATHIONINE BETA-LYASE"/>
    <property type="match status" value="1"/>
</dbReference>
<dbReference type="GO" id="GO:0019346">
    <property type="term" value="P:transsulfuration"/>
    <property type="evidence" value="ECO:0007669"/>
    <property type="project" value="InterPro"/>
</dbReference>
<sequence>MKSFNWKVVHDREHDDDNTSKTTPIYQTSSFSFSDLHDLEVFFEPDNKRYMYSRYGNPNPDQLARKVSELEGAPAGIATSSGMSAILSGVLSAVRPGESLLIPEDVYGGTYDLFQQFFQEWQIDVHTVSFTDLAMVENKITEKTALVYTESVTNPLLRVEQIESVINIAHKYHVPVMVDNTFATPFFAQPYELGADLVVHSATKYIGGHSDVTAGVLVGEERLVDVAKRKAIQLGMNVSPFEAWLTVRGLKTLSVRMEKQSANAKRIADFLNDHPGVSVYYPKYLAKHGNGAMVSFELDERYDIHKFFAELEWVKIVPTLAGVETTVSYPLKTSHRSIPAYMQEKLGITAGLVRMSLGLEDEKDITDELQSALKAAEK</sequence>
<keyword evidence="4" id="KW-0028">Amino-acid biosynthesis</keyword>
<protein>
    <recommendedName>
        <fullName evidence="9">Homocysteine desulfhydrase</fullName>
        <ecNumber evidence="3">4.4.1.13</ecNumber>
        <ecNumber evidence="8">4.4.1.2</ecNumber>
    </recommendedName>
</protein>
<dbReference type="CDD" id="cd00614">
    <property type="entry name" value="CGS_like"/>
    <property type="match status" value="1"/>
</dbReference>
<dbReference type="GO" id="GO:0047804">
    <property type="term" value="F:cysteine-S-conjugate beta-lyase activity"/>
    <property type="evidence" value="ECO:0007669"/>
    <property type="project" value="UniProtKB-EC"/>
</dbReference>
<dbReference type="InterPro" id="IPR015424">
    <property type="entry name" value="PyrdxlP-dep_Trfase"/>
</dbReference>
<evidence type="ECO:0000256" key="11">
    <source>
        <dbReference type="ARBA" id="ARBA00052699"/>
    </source>
</evidence>
<keyword evidence="14" id="KW-0808">Transferase</keyword>
<evidence type="ECO:0000256" key="10">
    <source>
        <dbReference type="ARBA" id="ARBA00048780"/>
    </source>
</evidence>
<comment type="similarity">
    <text evidence="2 13">Belongs to the trans-sulfuration enzymes family.</text>
</comment>
<dbReference type="GO" id="GO:0018826">
    <property type="term" value="F:methionine gamma-lyase activity"/>
    <property type="evidence" value="ECO:0007669"/>
    <property type="project" value="UniProtKB-EC"/>
</dbReference>
<dbReference type="GO" id="GO:0005737">
    <property type="term" value="C:cytoplasm"/>
    <property type="evidence" value="ECO:0007669"/>
    <property type="project" value="TreeGrafter"/>
</dbReference>
<evidence type="ECO:0000256" key="7">
    <source>
        <dbReference type="ARBA" id="ARBA00023239"/>
    </source>
</evidence>
<dbReference type="EC" id="4.4.1.13" evidence="3"/>
<comment type="catalytic activity">
    <reaction evidence="11">
        <text>L-methionine + H2O = methanethiol + 2-oxobutanoate + NH4(+)</text>
        <dbReference type="Rhea" id="RHEA:23800"/>
        <dbReference type="ChEBI" id="CHEBI:15377"/>
        <dbReference type="ChEBI" id="CHEBI:16007"/>
        <dbReference type="ChEBI" id="CHEBI:16763"/>
        <dbReference type="ChEBI" id="CHEBI:28938"/>
        <dbReference type="ChEBI" id="CHEBI:57844"/>
        <dbReference type="EC" id="4.4.1.11"/>
    </reaction>
    <physiologicalReaction direction="left-to-right" evidence="11">
        <dbReference type="Rhea" id="RHEA:23801"/>
    </physiologicalReaction>
</comment>
<keyword evidence="7" id="KW-0456">Lyase</keyword>